<sequence length="352" mass="36447">MAANPQPRVKRPHGDAVNLSHGSGGKAMRDLIEGLILPALGASSTTPLEDQARIDVPEIVGNGGRIAFTTDSYVVDPLSFPGGDIGTLAINGTVNDLAVGGARPTVLSCSLILEEGLPFAILEKMMCSMARAAQAAGVRIVTGDTKVVPRGSADKLFINTAGIGIIPKDVNLEIARIRPGDQLLLNGHLGDHGAAILKARGDLALDADVQSDCQPLHRIIAALLAAAPGTRCIRDVTRGGLATVLNEFAQGAGVGMRIVEDSIPVRPAVRGICEVLGLDPLYLANEGKLLAVVPAEEAGAALEALRACPEGTNAEIIGEVLPNPPGRVVLSSHFGGERIVDMLVGEQLPRIC</sequence>
<dbReference type="Proteomes" id="UP000005522">
    <property type="component" value="Chromosome"/>
</dbReference>
<dbReference type="InterPro" id="IPR016188">
    <property type="entry name" value="PurM-like_N"/>
</dbReference>
<feature type="domain" description="PurM-like C-terminal" evidence="4">
    <location>
        <begin position="178"/>
        <end position="328"/>
    </location>
</feature>
<evidence type="ECO:0000259" key="3">
    <source>
        <dbReference type="Pfam" id="PF00586"/>
    </source>
</evidence>
<dbReference type="SUPFAM" id="SSF56042">
    <property type="entry name" value="PurM C-terminal domain-like"/>
    <property type="match status" value="1"/>
</dbReference>
<feature type="region of interest" description="Disordered" evidence="2">
    <location>
        <begin position="1"/>
        <end position="22"/>
    </location>
</feature>
<protein>
    <submittedName>
        <fullName evidence="5">(NiFe) hydrogenase metallocenter assembly protein HypE</fullName>
    </submittedName>
</protein>
<dbReference type="AlphaFoldDB" id="A0A059ZVG4"/>
<dbReference type="Gene3D" id="3.90.650.10">
    <property type="entry name" value="PurM-like C-terminal domain"/>
    <property type="match status" value="1"/>
</dbReference>
<evidence type="ECO:0000256" key="2">
    <source>
        <dbReference type="SAM" id="MobiDB-lite"/>
    </source>
</evidence>
<dbReference type="CDD" id="cd02197">
    <property type="entry name" value="HypE"/>
    <property type="match status" value="1"/>
</dbReference>
<dbReference type="EMBL" id="CP005986">
    <property type="protein sequence ID" value="AIA55453.1"/>
    <property type="molecule type" value="Genomic_DNA"/>
</dbReference>
<dbReference type="RefSeq" id="WP_004872453.1">
    <property type="nucleotide sequence ID" value="NZ_CP005986.1"/>
</dbReference>
<comment type="similarity">
    <text evidence="1">Belongs to the HypE family.</text>
</comment>
<dbReference type="Pfam" id="PF02769">
    <property type="entry name" value="AIRS_C"/>
    <property type="match status" value="1"/>
</dbReference>
<dbReference type="Gene3D" id="3.30.1330.10">
    <property type="entry name" value="PurM-like, N-terminal domain"/>
    <property type="match status" value="1"/>
</dbReference>
<dbReference type="InterPro" id="IPR010918">
    <property type="entry name" value="PurM-like_C_dom"/>
</dbReference>
<feature type="domain" description="PurM-like N-terminal" evidence="3">
    <location>
        <begin position="51"/>
        <end position="166"/>
    </location>
</feature>
<dbReference type="InterPro" id="IPR011854">
    <property type="entry name" value="HypE"/>
</dbReference>
<evidence type="ECO:0000259" key="4">
    <source>
        <dbReference type="Pfam" id="PF02769"/>
    </source>
</evidence>
<gene>
    <name evidence="5" type="ORF">Acaty_c1589</name>
</gene>
<organism evidence="5 6">
    <name type="scientific">Acidithiobacillus caldus (strain ATCC 51756 / DSM 8584 / KU)</name>
    <dbReference type="NCBI Taxonomy" id="637389"/>
    <lineage>
        <taxon>Bacteria</taxon>
        <taxon>Pseudomonadati</taxon>
        <taxon>Pseudomonadota</taxon>
        <taxon>Acidithiobacillia</taxon>
        <taxon>Acidithiobacillales</taxon>
        <taxon>Acidithiobacillaceae</taxon>
        <taxon>Acidithiobacillus</taxon>
    </lineage>
</organism>
<accession>A0A059ZVG4</accession>
<reference evidence="5 6" key="1">
    <citation type="journal article" date="2009" name="J. Bacteriol.">
        <title>Draft genome sequence of the extremely acidophilic bacterium Acidithiobacillus caldus ATCC 51756 reveals metabolic versatility in the genus Acidithiobacillus.</title>
        <authorList>
            <person name="Valdes J."/>
            <person name="Quatrini R."/>
            <person name="Hallberg K."/>
            <person name="Dopson M."/>
            <person name="Valenzuela P.D."/>
            <person name="Holmes D.S."/>
        </authorList>
    </citation>
    <scope>NUCLEOTIDE SEQUENCE [LARGE SCALE GENOMIC DNA]</scope>
    <source>
        <strain evidence="6">ATCC 51756 / DSM 8584 / KU</strain>
    </source>
</reference>
<dbReference type="HOGENOM" id="CLU_049733_0_0_6"/>
<evidence type="ECO:0000313" key="5">
    <source>
        <dbReference type="EMBL" id="AIA55453.1"/>
    </source>
</evidence>
<evidence type="ECO:0000256" key="1">
    <source>
        <dbReference type="ARBA" id="ARBA00006243"/>
    </source>
</evidence>
<dbReference type="eggNOG" id="COG0309">
    <property type="taxonomic scope" value="Bacteria"/>
</dbReference>
<dbReference type="InterPro" id="IPR036921">
    <property type="entry name" value="PurM-like_N_sf"/>
</dbReference>
<dbReference type="PANTHER" id="PTHR30303">
    <property type="entry name" value="HYDROGENASE ISOENZYMES FORMATION PROTEIN HYPE"/>
    <property type="match status" value="1"/>
</dbReference>
<proteinExistence type="inferred from homology"/>
<dbReference type="SUPFAM" id="SSF55326">
    <property type="entry name" value="PurM N-terminal domain-like"/>
    <property type="match status" value="1"/>
</dbReference>
<dbReference type="Pfam" id="PF00586">
    <property type="entry name" value="AIRS"/>
    <property type="match status" value="1"/>
</dbReference>
<dbReference type="GO" id="GO:0051604">
    <property type="term" value="P:protein maturation"/>
    <property type="evidence" value="ECO:0007669"/>
    <property type="project" value="TreeGrafter"/>
</dbReference>
<dbReference type="PIRSF" id="PIRSF005644">
    <property type="entry name" value="Hdrgns_mtr_HypE"/>
    <property type="match status" value="1"/>
</dbReference>
<evidence type="ECO:0000313" key="6">
    <source>
        <dbReference type="Proteomes" id="UP000005522"/>
    </source>
</evidence>
<dbReference type="KEGG" id="acz:Acaty_c1589"/>
<dbReference type="InterPro" id="IPR036676">
    <property type="entry name" value="PurM-like_C_sf"/>
</dbReference>
<dbReference type="NCBIfam" id="TIGR02124">
    <property type="entry name" value="hypE"/>
    <property type="match status" value="1"/>
</dbReference>
<dbReference type="PANTHER" id="PTHR30303:SF0">
    <property type="entry name" value="CARBAMOYL DEHYDRATASE HYPE"/>
    <property type="match status" value="1"/>
</dbReference>
<name>A0A059ZVG4_ACICK</name>